<sequence length="947" mass="107743">MADAGVSMVLNRLAPLIEQRVREEVCLLLNASNEAQNLSEKLKKIHHVLADAERKGVTDPKVKSWLDKLQDIAYEIDDVLDEWELENIRQKLQDDANNSHDESSSDHDGIDSWEKKVCSFLQSVCLCFNQTIQRRSIAKKIQGLNGRLNSIAQETERDFNFLPNLGRHRSNQDFSRIITTSFVDLSEIQGRDHDKETLVNKLWSEGSSRDGVRTISIVGVGGMGKTTLAQLVFNDDTIQSQFQLKIWVCVSHPFNEIKIAKAILEVTNRNSLSPTQPQALLQSIETSISRKKFLLVMDDVWEDDDSKWKPLRACLKNGSPGSRILVTTRNENVAKAVGTTYMHRLEPLSDSYCWLVMSQIAFQERGEADREMLNEVGEEIAKKCKGLPLAAKTVGGLLRFKPRLQEWQDVLGSEMWELEKVRKDLFPLLTLSYNELHPTVKRCFSYCAVFPKDSRIEVDELIRIWMAQGFLLSSGNIGGKMEQMGRDYFDDLAMRSFFQDFEDDKSGNNVIISCKMHDIIHDFAQFLTKKECLIVERGTGGGEIVSVQNARHLNMLRAKGTSGTSPFSIEQAEKSRSCFCNTQVIPLNLFNHMKRVRSLSLRGCQMANIPKEIGNLIGLRYLDLSDNPLEHLPETIYDLYYLQTLDIHDCTTLSGLPDHGIHKLINLRHLVNSGSTSSDFKFPKGFQELTNLQTLNEFNASSATGNNLGNLKGLNQLGGSLCILLHSDPGELEAKKADLKSKKFIQQLTLEVRTARTQVVEALQPHPNLQTLVYEGRHLPKWIINLTNLRELILFYIRVEDADSLPHLGELSHLEKLALVSWRMKHGGNDFLRINTSSSSSSSSIFPRLKILQILSFEFWEEWEDISEEQQNNINMSIFPCLLVLQLLDCHQLKGLPLRLLHKAFSLQLLKIDHCKCLYNRYNQETGQDRTLLSDIPCVKTIHPHYE</sequence>
<evidence type="ECO:0000256" key="1">
    <source>
        <dbReference type="ARBA" id="ARBA00008894"/>
    </source>
</evidence>
<reference evidence="11" key="2">
    <citation type="journal article" date="2024" name="Plant">
        <title>Genomic evolution and insights into agronomic trait innovations of Sesamum species.</title>
        <authorList>
            <person name="Miao H."/>
            <person name="Wang L."/>
            <person name="Qu L."/>
            <person name="Liu H."/>
            <person name="Sun Y."/>
            <person name="Le M."/>
            <person name="Wang Q."/>
            <person name="Wei S."/>
            <person name="Zheng Y."/>
            <person name="Lin W."/>
            <person name="Duan Y."/>
            <person name="Cao H."/>
            <person name="Xiong S."/>
            <person name="Wang X."/>
            <person name="Wei L."/>
            <person name="Li C."/>
            <person name="Ma Q."/>
            <person name="Ju M."/>
            <person name="Zhao R."/>
            <person name="Li G."/>
            <person name="Mu C."/>
            <person name="Tian Q."/>
            <person name="Mei H."/>
            <person name="Zhang T."/>
            <person name="Gao T."/>
            <person name="Zhang H."/>
        </authorList>
    </citation>
    <scope>NUCLEOTIDE SEQUENCE</scope>
    <source>
        <strain evidence="11">G02</strain>
    </source>
</reference>
<dbReference type="Gene3D" id="1.20.5.4130">
    <property type="match status" value="1"/>
</dbReference>
<dbReference type="InterPro" id="IPR027417">
    <property type="entry name" value="P-loop_NTPase"/>
</dbReference>
<dbReference type="InterPro" id="IPR058922">
    <property type="entry name" value="WHD_DRP"/>
</dbReference>
<dbReference type="CDD" id="cd14798">
    <property type="entry name" value="RX-CC_like"/>
    <property type="match status" value="1"/>
</dbReference>
<dbReference type="GO" id="GO:0005524">
    <property type="term" value="F:ATP binding"/>
    <property type="evidence" value="ECO:0007669"/>
    <property type="project" value="UniProtKB-KW"/>
</dbReference>
<reference evidence="11" key="1">
    <citation type="submission" date="2020-06" db="EMBL/GenBank/DDBJ databases">
        <authorList>
            <person name="Li T."/>
            <person name="Hu X."/>
            <person name="Zhang T."/>
            <person name="Song X."/>
            <person name="Zhang H."/>
            <person name="Dai N."/>
            <person name="Sheng W."/>
            <person name="Hou X."/>
            <person name="Wei L."/>
        </authorList>
    </citation>
    <scope>NUCLEOTIDE SEQUENCE</scope>
    <source>
        <strain evidence="11">G02</strain>
        <tissue evidence="11">Leaf</tissue>
    </source>
</reference>
<protein>
    <submittedName>
        <fullName evidence="11">Disease resistance protein RGA1</fullName>
    </submittedName>
</protein>
<dbReference type="PANTHER" id="PTHR36766">
    <property type="entry name" value="PLANT BROAD-SPECTRUM MILDEW RESISTANCE PROTEIN RPW8"/>
    <property type="match status" value="1"/>
</dbReference>
<dbReference type="InterPro" id="IPR038005">
    <property type="entry name" value="RX-like_CC"/>
</dbReference>
<feature type="domain" description="Disease resistance N-terminal" evidence="8">
    <location>
        <begin position="6"/>
        <end position="98"/>
    </location>
</feature>
<dbReference type="InterPro" id="IPR036388">
    <property type="entry name" value="WH-like_DNA-bd_sf"/>
</dbReference>
<evidence type="ECO:0000259" key="8">
    <source>
        <dbReference type="Pfam" id="PF18052"/>
    </source>
</evidence>
<dbReference type="EMBL" id="JACGWJ010000006">
    <property type="protein sequence ID" value="KAL0414688.1"/>
    <property type="molecule type" value="Genomic_DNA"/>
</dbReference>
<keyword evidence="2" id="KW-0433">Leucine-rich repeat</keyword>
<feature type="domain" description="NB-ARC" evidence="7">
    <location>
        <begin position="196"/>
        <end position="365"/>
    </location>
</feature>
<dbReference type="InterPro" id="IPR041118">
    <property type="entry name" value="Rx_N"/>
</dbReference>
<keyword evidence="5" id="KW-0611">Plant defense</keyword>
<dbReference type="InterPro" id="IPR001611">
    <property type="entry name" value="Leu-rich_rpt"/>
</dbReference>
<evidence type="ECO:0000259" key="9">
    <source>
        <dbReference type="Pfam" id="PF23559"/>
    </source>
</evidence>
<gene>
    <name evidence="11" type="ORF">Sradi_1670500</name>
</gene>
<dbReference type="Gene3D" id="1.10.8.430">
    <property type="entry name" value="Helical domain of apoptotic protease-activating factors"/>
    <property type="match status" value="1"/>
</dbReference>
<evidence type="ECO:0000256" key="5">
    <source>
        <dbReference type="ARBA" id="ARBA00022821"/>
    </source>
</evidence>
<dbReference type="Pfam" id="PF23559">
    <property type="entry name" value="WHD_DRP"/>
    <property type="match status" value="1"/>
</dbReference>
<dbReference type="Pfam" id="PF18052">
    <property type="entry name" value="Rx_N"/>
    <property type="match status" value="1"/>
</dbReference>
<dbReference type="Pfam" id="PF00931">
    <property type="entry name" value="NB-ARC"/>
    <property type="match status" value="1"/>
</dbReference>
<evidence type="ECO:0000256" key="6">
    <source>
        <dbReference type="ARBA" id="ARBA00022840"/>
    </source>
</evidence>
<evidence type="ECO:0000259" key="10">
    <source>
        <dbReference type="Pfam" id="PF23598"/>
    </source>
</evidence>
<dbReference type="SUPFAM" id="SSF52540">
    <property type="entry name" value="P-loop containing nucleoside triphosphate hydrolases"/>
    <property type="match status" value="1"/>
</dbReference>
<dbReference type="InterPro" id="IPR002182">
    <property type="entry name" value="NB-ARC"/>
</dbReference>
<dbReference type="InterPro" id="IPR032675">
    <property type="entry name" value="LRR_dom_sf"/>
</dbReference>
<evidence type="ECO:0000259" key="7">
    <source>
        <dbReference type="Pfam" id="PF00931"/>
    </source>
</evidence>
<keyword evidence="4" id="KW-0547">Nucleotide-binding</keyword>
<keyword evidence="6" id="KW-0067">ATP-binding</keyword>
<evidence type="ECO:0000256" key="2">
    <source>
        <dbReference type="ARBA" id="ARBA00022614"/>
    </source>
</evidence>
<dbReference type="FunFam" id="3.40.50.300:FF:001091">
    <property type="entry name" value="Probable disease resistance protein At1g61300"/>
    <property type="match status" value="1"/>
</dbReference>
<dbReference type="Gene3D" id="3.40.50.300">
    <property type="entry name" value="P-loop containing nucleotide triphosphate hydrolases"/>
    <property type="match status" value="1"/>
</dbReference>
<dbReference type="FunFam" id="1.10.10.10:FF:000322">
    <property type="entry name" value="Probable disease resistance protein At1g63360"/>
    <property type="match status" value="1"/>
</dbReference>
<feature type="domain" description="Disease resistance protein winged helix" evidence="9">
    <location>
        <begin position="449"/>
        <end position="524"/>
    </location>
</feature>
<dbReference type="AlphaFoldDB" id="A0AAW2UC34"/>
<comment type="similarity">
    <text evidence="1">Belongs to the disease resistance NB-LRR family.</text>
</comment>
<dbReference type="GO" id="GO:0051607">
    <property type="term" value="P:defense response to virus"/>
    <property type="evidence" value="ECO:0007669"/>
    <property type="project" value="UniProtKB-ARBA"/>
</dbReference>
<evidence type="ECO:0000313" key="11">
    <source>
        <dbReference type="EMBL" id="KAL0414688.1"/>
    </source>
</evidence>
<dbReference type="PROSITE" id="PS51450">
    <property type="entry name" value="LRR"/>
    <property type="match status" value="1"/>
</dbReference>
<dbReference type="Pfam" id="PF23598">
    <property type="entry name" value="LRR_14"/>
    <property type="match status" value="1"/>
</dbReference>
<dbReference type="InterPro" id="IPR055414">
    <property type="entry name" value="LRR_R13L4/SHOC2-like"/>
</dbReference>
<dbReference type="SUPFAM" id="SSF52058">
    <property type="entry name" value="L domain-like"/>
    <property type="match status" value="1"/>
</dbReference>
<dbReference type="PRINTS" id="PR00364">
    <property type="entry name" value="DISEASERSIST"/>
</dbReference>
<evidence type="ECO:0000256" key="3">
    <source>
        <dbReference type="ARBA" id="ARBA00022737"/>
    </source>
</evidence>
<name>A0AAW2UC34_SESRA</name>
<keyword evidence="3" id="KW-0677">Repeat</keyword>
<dbReference type="Gene3D" id="3.80.10.10">
    <property type="entry name" value="Ribonuclease Inhibitor"/>
    <property type="match status" value="1"/>
</dbReference>
<dbReference type="InterPro" id="IPR042197">
    <property type="entry name" value="Apaf_helical"/>
</dbReference>
<organism evidence="11">
    <name type="scientific">Sesamum radiatum</name>
    <name type="common">Black benniseed</name>
    <dbReference type="NCBI Taxonomy" id="300843"/>
    <lineage>
        <taxon>Eukaryota</taxon>
        <taxon>Viridiplantae</taxon>
        <taxon>Streptophyta</taxon>
        <taxon>Embryophyta</taxon>
        <taxon>Tracheophyta</taxon>
        <taxon>Spermatophyta</taxon>
        <taxon>Magnoliopsida</taxon>
        <taxon>eudicotyledons</taxon>
        <taxon>Gunneridae</taxon>
        <taxon>Pentapetalae</taxon>
        <taxon>asterids</taxon>
        <taxon>lamiids</taxon>
        <taxon>Lamiales</taxon>
        <taxon>Pedaliaceae</taxon>
        <taxon>Sesamum</taxon>
    </lineage>
</organism>
<dbReference type="GO" id="GO:0043531">
    <property type="term" value="F:ADP binding"/>
    <property type="evidence" value="ECO:0007669"/>
    <property type="project" value="InterPro"/>
</dbReference>
<proteinExistence type="inferred from homology"/>
<dbReference type="PANTHER" id="PTHR36766:SF45">
    <property type="entry name" value="NB-ARC DOMAIN-CONTAINING PROTEIN"/>
    <property type="match status" value="1"/>
</dbReference>
<comment type="caution">
    <text evidence="11">The sequence shown here is derived from an EMBL/GenBank/DDBJ whole genome shotgun (WGS) entry which is preliminary data.</text>
</comment>
<feature type="domain" description="Disease resistance R13L4/SHOC-2-like LRR" evidence="10">
    <location>
        <begin position="584"/>
        <end position="855"/>
    </location>
</feature>
<dbReference type="Gene3D" id="1.10.10.10">
    <property type="entry name" value="Winged helix-like DNA-binding domain superfamily/Winged helix DNA-binding domain"/>
    <property type="match status" value="1"/>
</dbReference>
<evidence type="ECO:0000256" key="4">
    <source>
        <dbReference type="ARBA" id="ARBA00022741"/>
    </source>
</evidence>
<accession>A0AAW2UC34</accession>